<comment type="caution">
    <text evidence="11">The sequence shown here is derived from an EMBL/GenBank/DDBJ whole genome shotgun (WGS) entry which is preliminary data.</text>
</comment>
<evidence type="ECO:0000256" key="7">
    <source>
        <dbReference type="ARBA" id="ARBA00035243"/>
    </source>
</evidence>
<evidence type="ECO:0000256" key="5">
    <source>
        <dbReference type="ARBA" id="ARBA00022980"/>
    </source>
</evidence>
<dbReference type="RefSeq" id="WP_095999178.1">
    <property type="nucleotide sequence ID" value="NZ_NSLI01000004.1"/>
</dbReference>
<dbReference type="Pfam" id="PF00297">
    <property type="entry name" value="Ribosomal_L3"/>
    <property type="match status" value="1"/>
</dbReference>
<organism evidence="11 12">
    <name type="scientific">Sphingomonas lenta</name>
    <dbReference type="NCBI Taxonomy" id="1141887"/>
    <lineage>
        <taxon>Bacteria</taxon>
        <taxon>Pseudomonadati</taxon>
        <taxon>Pseudomonadota</taxon>
        <taxon>Alphaproteobacteria</taxon>
        <taxon>Sphingomonadales</taxon>
        <taxon>Sphingomonadaceae</taxon>
        <taxon>Sphingomonas</taxon>
    </lineage>
</organism>
<dbReference type="NCBIfam" id="TIGR03625">
    <property type="entry name" value="L3_bact"/>
    <property type="match status" value="1"/>
</dbReference>
<dbReference type="FunFam" id="3.30.160.810:FF:000001">
    <property type="entry name" value="50S ribosomal protein L3"/>
    <property type="match status" value="1"/>
</dbReference>
<gene>
    <name evidence="8" type="primary">rplC</name>
    <name evidence="11" type="ORF">CKY28_15190</name>
</gene>
<comment type="PTM">
    <text evidence="8">Methylated by PrmB.</text>
</comment>
<dbReference type="Proteomes" id="UP000218151">
    <property type="component" value="Unassembled WGS sequence"/>
</dbReference>
<protein>
    <recommendedName>
        <fullName evidence="7 8">Large ribosomal subunit protein uL3</fullName>
    </recommendedName>
</protein>
<keyword evidence="5 8" id="KW-0689">Ribosomal protein</keyword>
<dbReference type="InterPro" id="IPR019927">
    <property type="entry name" value="Ribosomal_uL3_bac/org-type"/>
</dbReference>
<evidence type="ECO:0000256" key="9">
    <source>
        <dbReference type="RuleBase" id="RU003905"/>
    </source>
</evidence>
<proteinExistence type="inferred from homology"/>
<dbReference type="GO" id="GO:0006412">
    <property type="term" value="P:translation"/>
    <property type="evidence" value="ECO:0007669"/>
    <property type="project" value="UniProtKB-UniRule"/>
</dbReference>
<keyword evidence="2 8" id="KW-0488">Methylation</keyword>
<evidence type="ECO:0000256" key="3">
    <source>
        <dbReference type="ARBA" id="ARBA00022730"/>
    </source>
</evidence>
<accession>A0A2A2SDM5</accession>
<dbReference type="GO" id="GO:0019843">
    <property type="term" value="F:rRNA binding"/>
    <property type="evidence" value="ECO:0007669"/>
    <property type="project" value="UniProtKB-UniRule"/>
</dbReference>
<evidence type="ECO:0000313" key="12">
    <source>
        <dbReference type="Proteomes" id="UP000218151"/>
    </source>
</evidence>
<evidence type="ECO:0000256" key="6">
    <source>
        <dbReference type="ARBA" id="ARBA00023274"/>
    </source>
</evidence>
<dbReference type="OrthoDB" id="9806135at2"/>
<comment type="function">
    <text evidence="8 10">One of the primary rRNA binding proteins, it binds directly near the 3'-end of the 23S rRNA, where it nucleates assembly of the 50S subunit.</text>
</comment>
<dbReference type="HAMAP" id="MF_01325_B">
    <property type="entry name" value="Ribosomal_uL3_B"/>
    <property type="match status" value="1"/>
</dbReference>
<evidence type="ECO:0000256" key="4">
    <source>
        <dbReference type="ARBA" id="ARBA00022884"/>
    </source>
</evidence>
<evidence type="ECO:0000256" key="10">
    <source>
        <dbReference type="RuleBase" id="RU003906"/>
    </source>
</evidence>
<reference evidence="12" key="1">
    <citation type="submission" date="2017-09" db="EMBL/GenBank/DDBJ databases">
        <authorList>
            <person name="Feng G."/>
            <person name="Zhu H."/>
        </authorList>
    </citation>
    <scope>NUCLEOTIDE SEQUENCE [LARGE SCALE GENOMIC DNA]</scope>
    <source>
        <strain evidence="12">1PNM-20</strain>
    </source>
</reference>
<dbReference type="GO" id="GO:0003735">
    <property type="term" value="F:structural constituent of ribosome"/>
    <property type="evidence" value="ECO:0007669"/>
    <property type="project" value="UniProtKB-UniRule"/>
</dbReference>
<keyword evidence="12" id="KW-1185">Reference proteome</keyword>
<evidence type="ECO:0000256" key="1">
    <source>
        <dbReference type="ARBA" id="ARBA00006540"/>
    </source>
</evidence>
<name>A0A2A2SDM5_9SPHN</name>
<sequence>MRTGVIAKKLGMTRLFQDDGRHVPVTVLALEGLQVVARRETDRDGYTAVQLGAGSAKAKNVAKPQRGAFGKAEVEPKAILAEFRVNEDGLLDVGAEISADHFVAGQLVDIQGRTQGKGFAGAMKRWGFGGLRATHGVSVSHRSHGSTGNRQDPGRVFKNKKMAGHMGDKNRTQQNLEVVSTDAERGLIFVKGSVPGSKGGWLLVKDAVKVKRPDAAPYPAGLRAANNNIADATPAVETPAADGQEG</sequence>
<dbReference type="InterPro" id="IPR000597">
    <property type="entry name" value="Ribosomal_uL3"/>
</dbReference>
<dbReference type="Gene3D" id="3.30.160.810">
    <property type="match status" value="1"/>
</dbReference>
<dbReference type="AlphaFoldDB" id="A0A2A2SDM5"/>
<keyword evidence="3 8" id="KW-0699">rRNA-binding</keyword>
<dbReference type="InterPro" id="IPR019926">
    <property type="entry name" value="Ribosomal_uL3_CS"/>
</dbReference>
<dbReference type="FunFam" id="2.40.30.10:FF:000004">
    <property type="entry name" value="50S ribosomal protein L3"/>
    <property type="match status" value="1"/>
</dbReference>
<evidence type="ECO:0000256" key="2">
    <source>
        <dbReference type="ARBA" id="ARBA00022481"/>
    </source>
</evidence>
<dbReference type="Gene3D" id="2.40.30.10">
    <property type="entry name" value="Translation factors"/>
    <property type="match status" value="1"/>
</dbReference>
<evidence type="ECO:0000313" key="11">
    <source>
        <dbReference type="EMBL" id="PAX07356.1"/>
    </source>
</evidence>
<evidence type="ECO:0000256" key="8">
    <source>
        <dbReference type="HAMAP-Rule" id="MF_01325"/>
    </source>
</evidence>
<keyword evidence="4 8" id="KW-0694">RNA-binding</keyword>
<dbReference type="PROSITE" id="PS00474">
    <property type="entry name" value="RIBOSOMAL_L3"/>
    <property type="match status" value="1"/>
</dbReference>
<dbReference type="SUPFAM" id="SSF50447">
    <property type="entry name" value="Translation proteins"/>
    <property type="match status" value="1"/>
</dbReference>
<dbReference type="InterPro" id="IPR009000">
    <property type="entry name" value="Transl_B-barrel_sf"/>
</dbReference>
<comment type="subunit">
    <text evidence="8 10">Part of the 50S ribosomal subunit. Forms a cluster with proteins L14 and L19.</text>
</comment>
<comment type="similarity">
    <text evidence="1 8 9">Belongs to the universal ribosomal protein uL3 family.</text>
</comment>
<keyword evidence="6 8" id="KW-0687">Ribonucleoprotein</keyword>
<dbReference type="PANTHER" id="PTHR11229:SF16">
    <property type="entry name" value="LARGE RIBOSOMAL SUBUNIT PROTEIN UL3C"/>
    <property type="match status" value="1"/>
</dbReference>
<dbReference type="EMBL" id="NSLI01000004">
    <property type="protein sequence ID" value="PAX07356.1"/>
    <property type="molecule type" value="Genomic_DNA"/>
</dbReference>
<dbReference type="GO" id="GO:0022625">
    <property type="term" value="C:cytosolic large ribosomal subunit"/>
    <property type="evidence" value="ECO:0007669"/>
    <property type="project" value="TreeGrafter"/>
</dbReference>
<feature type="modified residue" description="N5-methylglutamine" evidence="8">
    <location>
        <position position="151"/>
    </location>
</feature>
<dbReference type="PANTHER" id="PTHR11229">
    <property type="entry name" value="50S RIBOSOMAL PROTEIN L3"/>
    <property type="match status" value="1"/>
</dbReference>